<dbReference type="GO" id="GO:0005829">
    <property type="term" value="C:cytosol"/>
    <property type="evidence" value="ECO:0007669"/>
    <property type="project" value="TreeGrafter"/>
</dbReference>
<gene>
    <name evidence="3" type="ORF">HNQ38_001844</name>
</gene>
<evidence type="ECO:0000313" key="3">
    <source>
        <dbReference type="EMBL" id="MBB5143744.1"/>
    </source>
</evidence>
<dbReference type="GO" id="GO:0009244">
    <property type="term" value="P:lipopolysaccharide core region biosynthetic process"/>
    <property type="evidence" value="ECO:0007669"/>
    <property type="project" value="TreeGrafter"/>
</dbReference>
<accession>A0A7W8C3R9</accession>
<dbReference type="PANTHER" id="PTHR30160:SF7">
    <property type="entry name" value="ADP-HEPTOSE--LPS HEPTOSYLTRANSFERASE 2"/>
    <property type="match status" value="1"/>
</dbReference>
<dbReference type="Gene3D" id="3.40.50.2000">
    <property type="entry name" value="Glycogen Phosphorylase B"/>
    <property type="match status" value="2"/>
</dbReference>
<dbReference type="RefSeq" id="WP_183719544.1">
    <property type="nucleotide sequence ID" value="NZ_JACHGO010000005.1"/>
</dbReference>
<keyword evidence="1" id="KW-0328">Glycosyltransferase</keyword>
<name>A0A7W8C3R9_9BACT</name>
<dbReference type="Proteomes" id="UP000539075">
    <property type="component" value="Unassembled WGS sequence"/>
</dbReference>
<keyword evidence="2 3" id="KW-0808">Transferase</keyword>
<evidence type="ECO:0000256" key="2">
    <source>
        <dbReference type="ARBA" id="ARBA00022679"/>
    </source>
</evidence>
<dbReference type="GO" id="GO:0008713">
    <property type="term" value="F:ADP-heptose-lipopolysaccharide heptosyltransferase activity"/>
    <property type="evidence" value="ECO:0007669"/>
    <property type="project" value="TreeGrafter"/>
</dbReference>
<sequence length="426" mass="46998">MAAFLVIQAARFGDVVQTGRLLRGLAQQGQVHLAVDAGLARLARLIYPFATVHSLALHNCHEHDVLEKNIRVLADWRNSDFTAVYNCNFSGLTAALCRMFEPEIVVGYRPVTNGIWRSPWARMAMQLTRQRVLSSLNLVDFWAHFASGSLPPAAVNPVAAPGGEGIGVVLAGRESRRSLPVPVLAEVVRTAFAAMGGPRVRLLGSNAEKNVAHRLQRLLPAKMLDRVEDLSGKTDWPGLVDAVKGLDALITPDTGTMHLAAHLGVPVLAFFLSSAFAHETGPYGEGHLIWQAERHCVPCLESAPCPYNTACLEPFRSQELLRSLTLALTEGTKRVKLPDGLQLWRSHIDSLGAVLRLEAGTDMHAAKRTQVREFLASYCNVSSLEQMDDIFSKMKFTDDDGLGNTWLFDEWLCRDVDWMLPPDRYC</sequence>
<dbReference type="AlphaFoldDB" id="A0A7W8C3R9"/>
<dbReference type="InterPro" id="IPR002201">
    <property type="entry name" value="Glyco_trans_9"/>
</dbReference>
<dbReference type="PANTHER" id="PTHR30160">
    <property type="entry name" value="TETRAACYLDISACCHARIDE 4'-KINASE-RELATED"/>
    <property type="match status" value="1"/>
</dbReference>
<evidence type="ECO:0000256" key="1">
    <source>
        <dbReference type="ARBA" id="ARBA00022676"/>
    </source>
</evidence>
<proteinExistence type="predicted"/>
<organism evidence="3 4">
    <name type="scientific">Desulfovibrio intestinalis</name>
    <dbReference type="NCBI Taxonomy" id="58621"/>
    <lineage>
        <taxon>Bacteria</taxon>
        <taxon>Pseudomonadati</taxon>
        <taxon>Thermodesulfobacteriota</taxon>
        <taxon>Desulfovibrionia</taxon>
        <taxon>Desulfovibrionales</taxon>
        <taxon>Desulfovibrionaceae</taxon>
        <taxon>Desulfovibrio</taxon>
    </lineage>
</organism>
<evidence type="ECO:0000313" key="4">
    <source>
        <dbReference type="Proteomes" id="UP000539075"/>
    </source>
</evidence>
<keyword evidence="4" id="KW-1185">Reference proteome</keyword>
<reference evidence="3 4" key="1">
    <citation type="submission" date="2020-08" db="EMBL/GenBank/DDBJ databases">
        <title>Genomic Encyclopedia of Type Strains, Phase IV (KMG-IV): sequencing the most valuable type-strain genomes for metagenomic binning, comparative biology and taxonomic classification.</title>
        <authorList>
            <person name="Goeker M."/>
        </authorList>
    </citation>
    <scope>NUCLEOTIDE SEQUENCE [LARGE SCALE GENOMIC DNA]</scope>
    <source>
        <strain evidence="3 4">DSM 11275</strain>
    </source>
</reference>
<dbReference type="CDD" id="cd03789">
    <property type="entry name" value="GT9_LPS_heptosyltransferase"/>
    <property type="match status" value="1"/>
</dbReference>
<dbReference type="SUPFAM" id="SSF53756">
    <property type="entry name" value="UDP-Glycosyltransferase/glycogen phosphorylase"/>
    <property type="match status" value="1"/>
</dbReference>
<dbReference type="EMBL" id="JACHGO010000005">
    <property type="protein sequence ID" value="MBB5143744.1"/>
    <property type="molecule type" value="Genomic_DNA"/>
</dbReference>
<dbReference type="InterPro" id="IPR051199">
    <property type="entry name" value="LPS_LOS_Heptosyltrfase"/>
</dbReference>
<dbReference type="Pfam" id="PF01075">
    <property type="entry name" value="Glyco_transf_9"/>
    <property type="match status" value="1"/>
</dbReference>
<comment type="caution">
    <text evidence="3">The sequence shown here is derived from an EMBL/GenBank/DDBJ whole genome shotgun (WGS) entry which is preliminary data.</text>
</comment>
<protein>
    <submittedName>
        <fullName evidence="3">ADP-heptose:LPS heptosyltransferase</fullName>
    </submittedName>
</protein>